<evidence type="ECO:0000313" key="2">
    <source>
        <dbReference type="Proteomes" id="UP000070539"/>
    </source>
</evidence>
<gene>
    <name evidence="1" type="ORF">CLNEO_26450</name>
</gene>
<sequence length="43" mass="4958">MGDIAQNYRTFHMLVGVTIFKNLVKSTINPLFVPNAIYQQSMR</sequence>
<dbReference type="EMBL" id="LRVM01000012">
    <property type="protein sequence ID" value="KXL51946.1"/>
    <property type="molecule type" value="Genomic_DNA"/>
</dbReference>
<proteinExistence type="predicted"/>
<accession>A0A136WBX4</accession>
<evidence type="ECO:0000313" key="1">
    <source>
        <dbReference type="EMBL" id="KXL51946.1"/>
    </source>
</evidence>
<dbReference type="Proteomes" id="UP000070539">
    <property type="component" value="Unassembled WGS sequence"/>
</dbReference>
<protein>
    <submittedName>
        <fullName evidence="1">Uncharacterized protein</fullName>
    </submittedName>
</protein>
<keyword evidence="2" id="KW-1185">Reference proteome</keyword>
<organism evidence="1 2">
    <name type="scientific">Anaerotignum neopropionicum</name>
    <dbReference type="NCBI Taxonomy" id="36847"/>
    <lineage>
        <taxon>Bacteria</taxon>
        <taxon>Bacillati</taxon>
        <taxon>Bacillota</taxon>
        <taxon>Clostridia</taxon>
        <taxon>Lachnospirales</taxon>
        <taxon>Anaerotignaceae</taxon>
        <taxon>Anaerotignum</taxon>
    </lineage>
</organism>
<name>A0A136WBX4_9FIRM</name>
<dbReference type="AlphaFoldDB" id="A0A136WBX4"/>
<comment type="caution">
    <text evidence="1">The sequence shown here is derived from an EMBL/GenBank/DDBJ whole genome shotgun (WGS) entry which is preliminary data.</text>
</comment>
<reference evidence="1 2" key="1">
    <citation type="submission" date="2016-01" db="EMBL/GenBank/DDBJ databases">
        <title>Genome sequence of Clostridium neopropionicum X4, DSM-3847.</title>
        <authorList>
            <person name="Poehlein A."/>
            <person name="Beck M.H."/>
            <person name="Bengelsdorf F.R."/>
            <person name="Daniel R."/>
            <person name="Duerre P."/>
        </authorList>
    </citation>
    <scope>NUCLEOTIDE SEQUENCE [LARGE SCALE GENOMIC DNA]</scope>
    <source>
        <strain evidence="1 2">DSM-3847</strain>
    </source>
</reference>